<dbReference type="EMBL" id="RHLK01000010">
    <property type="protein sequence ID" value="MVP01099.1"/>
    <property type="molecule type" value="Genomic_DNA"/>
</dbReference>
<keyword evidence="2" id="KW-0963">Cytoplasm</keyword>
<dbReference type="GO" id="GO:0005737">
    <property type="term" value="C:cytoplasm"/>
    <property type="evidence" value="ECO:0007669"/>
    <property type="project" value="UniProtKB-SubCell"/>
</dbReference>
<gene>
    <name evidence="5" type="ORF">EDM21_16500</name>
</gene>
<dbReference type="RefSeq" id="WP_157337200.1">
    <property type="nucleotide sequence ID" value="NZ_RHLK01000010.1"/>
</dbReference>
<reference evidence="5 6" key="1">
    <citation type="journal article" date="2019" name="Microorganisms">
        <title>Paenibacillus lutrae sp. nov., A Chitinolytic Species Isolated from A River Otter in Castril Natural Park, Granada, Spain.</title>
        <authorList>
            <person name="Rodriguez M."/>
            <person name="Reina J.C."/>
            <person name="Bejar V."/>
            <person name="Llamas I."/>
        </authorList>
    </citation>
    <scope>NUCLEOTIDE SEQUENCE [LARGE SCALE GENOMIC DNA]</scope>
    <source>
        <strain evidence="5 6">N10</strain>
    </source>
</reference>
<dbReference type="InterPro" id="IPR029479">
    <property type="entry name" value="Nitroreductase"/>
</dbReference>
<dbReference type="Pfam" id="PF00881">
    <property type="entry name" value="Nitroreductase"/>
    <property type="match status" value="1"/>
</dbReference>
<dbReference type="PANTHER" id="PTHR43035:SF1">
    <property type="entry name" value="FATTY ACID REPRESSION MUTANT PROTEIN 2-RELATED"/>
    <property type="match status" value="1"/>
</dbReference>
<evidence type="ECO:0000259" key="4">
    <source>
        <dbReference type="Pfam" id="PF00881"/>
    </source>
</evidence>
<dbReference type="FunFam" id="3.40.109.10:FF:000001">
    <property type="entry name" value="Nitroreductase family"/>
    <property type="match status" value="1"/>
</dbReference>
<dbReference type="CDD" id="cd02140">
    <property type="entry name" value="Frm2-like"/>
    <property type="match status" value="1"/>
</dbReference>
<protein>
    <submittedName>
        <fullName evidence="5">Nitroreductase</fullName>
    </submittedName>
</protein>
<dbReference type="Proteomes" id="UP000490800">
    <property type="component" value="Unassembled WGS sequence"/>
</dbReference>
<dbReference type="PANTHER" id="PTHR43035">
    <property type="entry name" value="FATTY ACID REPRESSION MUTANT PROTEIN 2-RELATED"/>
    <property type="match status" value="1"/>
</dbReference>
<keyword evidence="6" id="KW-1185">Reference proteome</keyword>
<dbReference type="InterPro" id="IPR000415">
    <property type="entry name" value="Nitroreductase-like"/>
</dbReference>
<evidence type="ECO:0000313" key="6">
    <source>
        <dbReference type="Proteomes" id="UP000490800"/>
    </source>
</evidence>
<dbReference type="GO" id="GO:0016491">
    <property type="term" value="F:oxidoreductase activity"/>
    <property type="evidence" value="ECO:0007669"/>
    <property type="project" value="UniProtKB-KW"/>
</dbReference>
<evidence type="ECO:0000313" key="5">
    <source>
        <dbReference type="EMBL" id="MVP01099.1"/>
    </source>
</evidence>
<evidence type="ECO:0000256" key="1">
    <source>
        <dbReference type="ARBA" id="ARBA00004496"/>
    </source>
</evidence>
<dbReference type="SUPFAM" id="SSF55469">
    <property type="entry name" value="FMN-dependent nitroreductase-like"/>
    <property type="match status" value="1"/>
</dbReference>
<sequence>MAMDFITALKNRRSIYGISKETVVSEDKIQELINEAVKHTPSSFNSQSARVVLLLNEQHDKFWDITKETLRKVVNNEEQFASTADKMAAFQSGSGTVLFFEDQSVVEGLQKNFALYADNFPIWSQHSSGMLQFVVWTSLEAEGLGASLQHYNPLVDEAVKQEWNIPASWKLIAQMPFGKPTMQPGEKEFQPLEERVKVFK</sequence>
<dbReference type="Gene3D" id="3.40.109.10">
    <property type="entry name" value="NADH Oxidase"/>
    <property type="match status" value="1"/>
</dbReference>
<dbReference type="OrthoDB" id="9810617at2"/>
<dbReference type="GO" id="GO:0034599">
    <property type="term" value="P:cellular response to oxidative stress"/>
    <property type="evidence" value="ECO:0007669"/>
    <property type="project" value="InterPro"/>
</dbReference>
<evidence type="ECO:0000256" key="2">
    <source>
        <dbReference type="ARBA" id="ARBA00022490"/>
    </source>
</evidence>
<name>A0A7X3FKD6_9BACL</name>
<organism evidence="5 6">
    <name type="scientific">Paenibacillus lutrae</name>
    <dbReference type="NCBI Taxonomy" id="2078573"/>
    <lineage>
        <taxon>Bacteria</taxon>
        <taxon>Bacillati</taxon>
        <taxon>Bacillota</taxon>
        <taxon>Bacilli</taxon>
        <taxon>Bacillales</taxon>
        <taxon>Paenibacillaceae</taxon>
        <taxon>Paenibacillus</taxon>
    </lineage>
</organism>
<feature type="domain" description="Nitroreductase" evidence="4">
    <location>
        <begin position="9"/>
        <end position="179"/>
    </location>
</feature>
<proteinExistence type="predicted"/>
<evidence type="ECO:0000256" key="3">
    <source>
        <dbReference type="ARBA" id="ARBA00023002"/>
    </source>
</evidence>
<comment type="caution">
    <text evidence="5">The sequence shown here is derived from an EMBL/GenBank/DDBJ whole genome shotgun (WGS) entry which is preliminary data.</text>
</comment>
<dbReference type="AlphaFoldDB" id="A0A7X3FKD6"/>
<keyword evidence="3" id="KW-0560">Oxidoreductase</keyword>
<dbReference type="InterPro" id="IPR033877">
    <property type="entry name" value="Frm2/Hbn1"/>
</dbReference>
<accession>A0A7X3FKD6</accession>
<comment type="subcellular location">
    <subcellularLocation>
        <location evidence="1">Cytoplasm</location>
    </subcellularLocation>
</comment>